<evidence type="ECO:0000313" key="2">
    <source>
        <dbReference type="Proteomes" id="UP000799438"/>
    </source>
</evidence>
<evidence type="ECO:0000313" key="1">
    <source>
        <dbReference type="EMBL" id="KAF2135469.1"/>
    </source>
</evidence>
<organism evidence="1 2">
    <name type="scientific">Aplosporella prunicola CBS 121167</name>
    <dbReference type="NCBI Taxonomy" id="1176127"/>
    <lineage>
        <taxon>Eukaryota</taxon>
        <taxon>Fungi</taxon>
        <taxon>Dikarya</taxon>
        <taxon>Ascomycota</taxon>
        <taxon>Pezizomycotina</taxon>
        <taxon>Dothideomycetes</taxon>
        <taxon>Dothideomycetes incertae sedis</taxon>
        <taxon>Botryosphaeriales</taxon>
        <taxon>Aplosporellaceae</taxon>
        <taxon>Aplosporella</taxon>
    </lineage>
</organism>
<name>A0A6A6AU44_9PEZI</name>
<gene>
    <name evidence="1" type="ORF">K452DRAFT_293185</name>
</gene>
<dbReference type="Proteomes" id="UP000799438">
    <property type="component" value="Unassembled WGS sequence"/>
</dbReference>
<dbReference type="RefSeq" id="XP_033391187.1">
    <property type="nucleotide sequence ID" value="XM_033541517.1"/>
</dbReference>
<dbReference type="GeneID" id="54299013"/>
<protein>
    <submittedName>
        <fullName evidence="1">Uncharacterized protein</fullName>
    </submittedName>
</protein>
<accession>A0A6A6AU44</accession>
<proteinExistence type="predicted"/>
<dbReference type="AlphaFoldDB" id="A0A6A6AU44"/>
<sequence length="70" mass="8097">MTEPIRGFPDLFTFWTNFMMDFRMFPLIAIPGETLFAAAVSTSKRSFVNFFPFIGIKQYCNYIVGIVGWV</sequence>
<reference evidence="1" key="1">
    <citation type="journal article" date="2020" name="Stud. Mycol.">
        <title>101 Dothideomycetes genomes: a test case for predicting lifestyles and emergence of pathogens.</title>
        <authorList>
            <person name="Haridas S."/>
            <person name="Albert R."/>
            <person name="Binder M."/>
            <person name="Bloem J."/>
            <person name="Labutti K."/>
            <person name="Salamov A."/>
            <person name="Andreopoulos B."/>
            <person name="Baker S."/>
            <person name="Barry K."/>
            <person name="Bills G."/>
            <person name="Bluhm B."/>
            <person name="Cannon C."/>
            <person name="Castanera R."/>
            <person name="Culley D."/>
            <person name="Daum C."/>
            <person name="Ezra D."/>
            <person name="Gonzalez J."/>
            <person name="Henrissat B."/>
            <person name="Kuo A."/>
            <person name="Liang C."/>
            <person name="Lipzen A."/>
            <person name="Lutzoni F."/>
            <person name="Magnuson J."/>
            <person name="Mondo S."/>
            <person name="Nolan M."/>
            <person name="Ohm R."/>
            <person name="Pangilinan J."/>
            <person name="Park H.-J."/>
            <person name="Ramirez L."/>
            <person name="Alfaro M."/>
            <person name="Sun H."/>
            <person name="Tritt A."/>
            <person name="Yoshinaga Y."/>
            <person name="Zwiers L.-H."/>
            <person name="Turgeon B."/>
            <person name="Goodwin S."/>
            <person name="Spatafora J."/>
            <person name="Crous P."/>
            <person name="Grigoriev I."/>
        </authorList>
    </citation>
    <scope>NUCLEOTIDE SEQUENCE</scope>
    <source>
        <strain evidence="1">CBS 121167</strain>
    </source>
</reference>
<dbReference type="EMBL" id="ML995580">
    <property type="protein sequence ID" value="KAF2135469.1"/>
    <property type="molecule type" value="Genomic_DNA"/>
</dbReference>
<keyword evidence="2" id="KW-1185">Reference proteome</keyword>